<name>A0A7S5UYQ1_9CAUD</name>
<sequence>MPLLVYVDGVTRLETAEEEAERLAREEAAANVPAVFQPIERYDFWLAVKDAMGLRKDDVIAAIDASALSDDQKYDAKLVIADAQRYRRDDPNVVLLLNLMGYSEQEADAFWRWATPVA</sequence>
<dbReference type="Proteomes" id="UP000623593">
    <property type="component" value="Segment"/>
</dbReference>
<gene>
    <name evidence="1" type="ORF">EVC11_001</name>
</gene>
<reference evidence="1" key="1">
    <citation type="submission" date="2020-01" db="EMBL/GenBank/DDBJ databases">
        <title>Patterns of diversity and host range of bacteriophage communities associated with bean-nodulatin bacteria.</title>
        <authorList>
            <person name="Vann Cauwenberghe J."/>
            <person name="Santamaria R.I."/>
            <person name="Bustos P."/>
            <person name="Juarez S."/>
            <person name="Gonzalez V."/>
        </authorList>
    </citation>
    <scope>NUCLEOTIDE SEQUENCE</scope>
</reference>
<proteinExistence type="predicted"/>
<accession>A0A7S5UYQ1</accession>
<evidence type="ECO:0000313" key="2">
    <source>
        <dbReference type="Proteomes" id="UP000623593"/>
    </source>
</evidence>
<keyword evidence="2" id="KW-1185">Reference proteome</keyword>
<protein>
    <submittedName>
        <fullName evidence="1">Uncharacterized protein</fullName>
    </submittedName>
</protein>
<organism evidence="1 2">
    <name type="scientific">Rhizobium phage RHph_I20</name>
    <dbReference type="NCBI Taxonomy" id="2509730"/>
    <lineage>
        <taxon>Viruses</taxon>
        <taxon>Duplodnaviria</taxon>
        <taxon>Heunggongvirae</taxon>
        <taxon>Uroviricota</taxon>
        <taxon>Caudoviricetes</taxon>
        <taxon>Autographivirales</taxon>
        <taxon>Autographivirales incertae sedis</taxon>
        <taxon>Morelosvirus</taxon>
        <taxon>Morelosvirus RHphI20</taxon>
    </lineage>
</organism>
<evidence type="ECO:0000313" key="1">
    <source>
        <dbReference type="EMBL" id="QIG74583.1"/>
    </source>
</evidence>
<dbReference type="EMBL" id="MN988539">
    <property type="protein sequence ID" value="QIG74583.1"/>
    <property type="molecule type" value="Genomic_DNA"/>
</dbReference>